<dbReference type="InterPro" id="IPR016130">
    <property type="entry name" value="Tyr_Pase_AS"/>
</dbReference>
<dbReference type="PANTHER" id="PTHR19134:SF449">
    <property type="entry name" value="TYROSINE-PROTEIN PHOSPHATASE 1"/>
    <property type="match status" value="1"/>
</dbReference>
<feature type="non-terminal residue" evidence="3">
    <location>
        <position position="366"/>
    </location>
</feature>
<dbReference type="Gene3D" id="3.90.190.10">
    <property type="entry name" value="Protein tyrosine phosphatase superfamily"/>
    <property type="match status" value="2"/>
</dbReference>
<feature type="non-terminal residue" evidence="3">
    <location>
        <position position="1"/>
    </location>
</feature>
<dbReference type="GO" id="GO:0004725">
    <property type="term" value="F:protein tyrosine phosphatase activity"/>
    <property type="evidence" value="ECO:0007669"/>
    <property type="project" value="InterPro"/>
</dbReference>
<dbReference type="SMART" id="SM00404">
    <property type="entry name" value="PTPc_motif"/>
    <property type="match status" value="1"/>
</dbReference>
<dbReference type="CTD" id="20327730"/>
<proteinExistence type="predicted"/>
<evidence type="ECO:0000313" key="4">
    <source>
        <dbReference type="Proteomes" id="UP000054324"/>
    </source>
</evidence>
<evidence type="ECO:0000259" key="1">
    <source>
        <dbReference type="PROSITE" id="PS50055"/>
    </source>
</evidence>
<organism evidence="3 4">
    <name type="scientific">Opisthorchis viverrini</name>
    <name type="common">Southeast Asian liver fluke</name>
    <dbReference type="NCBI Taxonomy" id="6198"/>
    <lineage>
        <taxon>Eukaryota</taxon>
        <taxon>Metazoa</taxon>
        <taxon>Spiralia</taxon>
        <taxon>Lophotrochozoa</taxon>
        <taxon>Platyhelminthes</taxon>
        <taxon>Trematoda</taxon>
        <taxon>Digenea</taxon>
        <taxon>Opisthorchiida</taxon>
        <taxon>Opisthorchiata</taxon>
        <taxon>Opisthorchiidae</taxon>
        <taxon>Opisthorchis</taxon>
    </lineage>
</organism>
<dbReference type="InterPro" id="IPR050348">
    <property type="entry name" value="Protein-Tyr_Phosphatase"/>
</dbReference>
<dbReference type="PRINTS" id="PR00700">
    <property type="entry name" value="PRTYPHPHTASE"/>
</dbReference>
<dbReference type="STRING" id="6198.A0A075AG95"/>
<dbReference type="RefSeq" id="XP_009167746.1">
    <property type="nucleotide sequence ID" value="XM_009169482.1"/>
</dbReference>
<dbReference type="PROSITE" id="PS00383">
    <property type="entry name" value="TYR_PHOSPHATASE_1"/>
    <property type="match status" value="1"/>
</dbReference>
<feature type="domain" description="Tyrosine specific protein phosphatases" evidence="2">
    <location>
        <begin position="292"/>
        <end position="366"/>
    </location>
</feature>
<evidence type="ECO:0000259" key="2">
    <source>
        <dbReference type="PROSITE" id="PS50056"/>
    </source>
</evidence>
<accession>A0A075AG95</accession>
<dbReference type="Proteomes" id="UP000054324">
    <property type="component" value="Unassembled WGS sequence"/>
</dbReference>
<sequence>DTRYINASLIQAIPPFVRRQQISSVEHDQPAYIATQAPLPDTIGDFWRLIYQENVTVIIMLAPSLGENLPDFEVYWPPTVDECRYHAYDTSRLTVTLVAETAESGYMLRKFTVTSASPSSEVAQVSFGCKVADPAVGFQSPLRSIKSKEGGLDEGQVNGSRNQVSDVNVRQTCGTGCFVGQFKFSGRCKVTDPAVGFQSPLRSIVVWIVPVLTGSEVPDTGLCFRILSDKCLVLRPMYDDRHERTDEYAQKLVELGNLSFKRNLILDESEDPLEVTQFQLLNWPEHGLPNIQEFSGMLTAYRRFKYSETDQDAPTLVHCSNGAGRTGAFIAADTLMDHLEESAESIDLASIVTELRGMRMNMVQKN</sequence>
<dbReference type="SUPFAM" id="SSF52799">
    <property type="entry name" value="(Phosphotyrosine protein) phosphatases II"/>
    <property type="match status" value="1"/>
</dbReference>
<dbReference type="CDD" id="cd00047">
    <property type="entry name" value="PTPc"/>
    <property type="match status" value="1"/>
</dbReference>
<dbReference type="InterPro" id="IPR003595">
    <property type="entry name" value="Tyr_Pase_cat"/>
</dbReference>
<dbReference type="Pfam" id="PF00102">
    <property type="entry name" value="Y_phosphatase"/>
    <property type="match status" value="2"/>
</dbReference>
<protein>
    <recommendedName>
        <fullName evidence="5">Protein-tyrosine phosphatase</fullName>
    </recommendedName>
</protein>
<dbReference type="PROSITE" id="PS50056">
    <property type="entry name" value="TYR_PHOSPHATASE_2"/>
    <property type="match status" value="1"/>
</dbReference>
<dbReference type="InterPro" id="IPR000242">
    <property type="entry name" value="PTP_cat"/>
</dbReference>
<feature type="domain" description="Tyrosine-protein phosphatase" evidence="1">
    <location>
        <begin position="1"/>
        <end position="366"/>
    </location>
</feature>
<dbReference type="EMBL" id="KL596697">
    <property type="protein sequence ID" value="KER28529.1"/>
    <property type="molecule type" value="Genomic_DNA"/>
</dbReference>
<dbReference type="InterPro" id="IPR000387">
    <property type="entry name" value="Tyr_Pase_dom"/>
</dbReference>
<gene>
    <name evidence="3" type="ORF">T265_13563</name>
</gene>
<dbReference type="PROSITE" id="PS50055">
    <property type="entry name" value="TYR_PHOSPHATASE_PTP"/>
    <property type="match status" value="1"/>
</dbReference>
<keyword evidence="4" id="KW-1185">Reference proteome</keyword>
<dbReference type="AlphaFoldDB" id="A0A075AG95"/>
<dbReference type="GeneID" id="20327730"/>
<evidence type="ECO:0000313" key="3">
    <source>
        <dbReference type="EMBL" id="KER28529.1"/>
    </source>
</evidence>
<evidence type="ECO:0008006" key="5">
    <source>
        <dbReference type="Google" id="ProtNLM"/>
    </source>
</evidence>
<reference evidence="3 4" key="1">
    <citation type="submission" date="2013-11" db="EMBL/GenBank/DDBJ databases">
        <title>Opisthorchis viverrini - life in the bile duct.</title>
        <authorList>
            <person name="Young N.D."/>
            <person name="Nagarajan N."/>
            <person name="Lin S.J."/>
            <person name="Korhonen P.K."/>
            <person name="Jex A.R."/>
            <person name="Hall R.S."/>
            <person name="Safavi-Hemami H."/>
            <person name="Kaewkong W."/>
            <person name="Bertrand D."/>
            <person name="Gao S."/>
            <person name="Seet Q."/>
            <person name="Wongkham S."/>
            <person name="Teh B.T."/>
            <person name="Wongkham C."/>
            <person name="Intapan P.M."/>
            <person name="Maleewong W."/>
            <person name="Yang X."/>
            <person name="Hu M."/>
            <person name="Wang Z."/>
            <person name="Hofmann A."/>
            <person name="Sternberg P.W."/>
            <person name="Tan P."/>
            <person name="Wang J."/>
            <person name="Gasser R.B."/>
        </authorList>
    </citation>
    <scope>NUCLEOTIDE SEQUENCE [LARGE SCALE GENOMIC DNA]</scope>
</reference>
<dbReference type="SMART" id="SM00194">
    <property type="entry name" value="PTPc"/>
    <property type="match status" value="1"/>
</dbReference>
<dbReference type="OrthoDB" id="6274266at2759"/>
<dbReference type="InterPro" id="IPR029021">
    <property type="entry name" value="Prot-tyrosine_phosphatase-like"/>
</dbReference>
<name>A0A075AG95_OPIVI</name>
<dbReference type="KEGG" id="ovi:T265_13563"/>
<dbReference type="PANTHER" id="PTHR19134">
    <property type="entry name" value="RECEPTOR-TYPE TYROSINE-PROTEIN PHOSPHATASE"/>
    <property type="match status" value="1"/>
</dbReference>